<proteinExistence type="predicted"/>
<comment type="subcellular location">
    <subcellularLocation>
        <location evidence="1">Cell membrane</location>
        <topology evidence="1">Multi-pass membrane protein</topology>
    </subcellularLocation>
</comment>
<dbReference type="RefSeq" id="WP_277832824.1">
    <property type="nucleotide sequence ID" value="NZ_JAAIVF010000003.1"/>
</dbReference>
<dbReference type="EMBL" id="JANRHA010000002">
    <property type="protein sequence ID" value="MDG3013891.1"/>
    <property type="molecule type" value="Genomic_DNA"/>
</dbReference>
<protein>
    <submittedName>
        <fullName evidence="8">Phosphatidylglycerol lysyltransferase domain-containing protein</fullName>
    </submittedName>
</protein>
<dbReference type="Pfam" id="PF09924">
    <property type="entry name" value="LPG_synthase_C"/>
    <property type="match status" value="1"/>
</dbReference>
<dbReference type="AlphaFoldDB" id="A0A9X4M3S0"/>
<evidence type="ECO:0000256" key="3">
    <source>
        <dbReference type="ARBA" id="ARBA00022692"/>
    </source>
</evidence>
<gene>
    <name evidence="8" type="ORF">NVS88_04890</name>
</gene>
<evidence type="ECO:0000256" key="2">
    <source>
        <dbReference type="ARBA" id="ARBA00022475"/>
    </source>
</evidence>
<dbReference type="Proteomes" id="UP001152755">
    <property type="component" value="Unassembled WGS sequence"/>
</dbReference>
<comment type="caution">
    <text evidence="8">The sequence shown here is derived from an EMBL/GenBank/DDBJ whole genome shotgun (WGS) entry which is preliminary data.</text>
</comment>
<keyword evidence="2" id="KW-1003">Cell membrane</keyword>
<evidence type="ECO:0000256" key="6">
    <source>
        <dbReference type="SAM" id="Phobius"/>
    </source>
</evidence>
<sequence length="428" mass="46814">MAAPRVPTVPRFAVCALPVVLAVLALASHRSWVLALAVAAAFVARGVVLNRPIVAGHAVAAAVTLGIAVAAHYSHHHQVALVTMALSGMVLMMPRSSHAQPERLREVAALVDRTPGDPLAPFVLHSAKSYFVNQAGTAAIGYRTRLGIAAVGGDPVGRPDDFEPLLREFSVFCWSNGWRIAVLGAGERCAALWRVHGLHPVPIGRDVVIDTRQFTMTGRGFRNLRQAVNRTRNAGLTTEVHPEAELAPAARDELMAIVDSARAGHQERGFSMILDHLLDGRHPGMLVMVARDATGRAVAFQRYGRADGNRMITMDVPWRVPDAPNGVDERMTVDMVTYAQEHGGTALSLAFAPFPEIFSEEDPGIGYRVAYLAVHLLDPLIAVESLYRFLRKFNALADRRYAMLRWGQLPWVLVAFLTLEFVPHRKRP</sequence>
<keyword evidence="4 6" id="KW-1133">Transmembrane helix</keyword>
<dbReference type="GO" id="GO:0055091">
    <property type="term" value="P:phospholipid homeostasis"/>
    <property type="evidence" value="ECO:0007669"/>
    <property type="project" value="TreeGrafter"/>
</dbReference>
<accession>A0A9X4M3S0</accession>
<evidence type="ECO:0000259" key="7">
    <source>
        <dbReference type="Pfam" id="PF09924"/>
    </source>
</evidence>
<name>A0A9X4M3S0_9ACTN</name>
<evidence type="ECO:0000313" key="9">
    <source>
        <dbReference type="Proteomes" id="UP001152755"/>
    </source>
</evidence>
<evidence type="ECO:0000256" key="5">
    <source>
        <dbReference type="ARBA" id="ARBA00023136"/>
    </source>
</evidence>
<feature type="transmembrane region" description="Helical" evidence="6">
    <location>
        <begin position="53"/>
        <end position="72"/>
    </location>
</feature>
<keyword evidence="5 6" id="KW-0472">Membrane</keyword>
<evidence type="ECO:0000256" key="4">
    <source>
        <dbReference type="ARBA" id="ARBA00022989"/>
    </source>
</evidence>
<organism evidence="8 9">
    <name type="scientific">Speluncibacter jeojiensis</name>
    <dbReference type="NCBI Taxonomy" id="2710754"/>
    <lineage>
        <taxon>Bacteria</taxon>
        <taxon>Bacillati</taxon>
        <taxon>Actinomycetota</taxon>
        <taxon>Actinomycetes</taxon>
        <taxon>Mycobacteriales</taxon>
        <taxon>Speluncibacteraceae</taxon>
        <taxon>Speluncibacter</taxon>
    </lineage>
</organism>
<dbReference type="GO" id="GO:0005886">
    <property type="term" value="C:plasma membrane"/>
    <property type="evidence" value="ECO:0007669"/>
    <property type="project" value="UniProtKB-SubCell"/>
</dbReference>
<dbReference type="PANTHER" id="PTHR34697">
    <property type="entry name" value="PHOSPHATIDYLGLYCEROL LYSYLTRANSFERASE"/>
    <property type="match status" value="1"/>
</dbReference>
<evidence type="ECO:0000313" key="8">
    <source>
        <dbReference type="EMBL" id="MDG3013891.1"/>
    </source>
</evidence>
<dbReference type="InterPro" id="IPR024320">
    <property type="entry name" value="LPG_synthase_C"/>
</dbReference>
<reference evidence="8" key="1">
    <citation type="submission" date="2022-08" db="EMBL/GenBank/DDBJ databases">
        <title>Genome analysis of Corynebacteriales strain.</title>
        <authorList>
            <person name="Lee S.D."/>
        </authorList>
    </citation>
    <scope>NUCLEOTIDE SEQUENCE</scope>
    <source>
        <strain evidence="8">D3-21</strain>
    </source>
</reference>
<dbReference type="GO" id="GO:0016755">
    <property type="term" value="F:aminoacyltransferase activity"/>
    <property type="evidence" value="ECO:0007669"/>
    <property type="project" value="TreeGrafter"/>
</dbReference>
<dbReference type="InterPro" id="IPR051211">
    <property type="entry name" value="PG_lysyltransferase"/>
</dbReference>
<dbReference type="PANTHER" id="PTHR34697:SF2">
    <property type="entry name" value="PHOSPHATIDYLGLYCEROL LYSYLTRANSFERASE"/>
    <property type="match status" value="1"/>
</dbReference>
<keyword evidence="3 6" id="KW-0812">Transmembrane</keyword>
<keyword evidence="9" id="KW-1185">Reference proteome</keyword>
<evidence type="ECO:0000256" key="1">
    <source>
        <dbReference type="ARBA" id="ARBA00004651"/>
    </source>
</evidence>
<feature type="domain" description="Phosphatidylglycerol lysyltransferase C-terminal" evidence="7">
    <location>
        <begin position="110"/>
        <end position="402"/>
    </location>
</feature>